<keyword evidence="4" id="KW-1185">Reference proteome</keyword>
<dbReference type="Gene3D" id="1.20.1070.10">
    <property type="entry name" value="Rhodopsin 7-helix transmembrane proteins"/>
    <property type="match status" value="1"/>
</dbReference>
<keyword evidence="2" id="KW-1133">Transmembrane helix</keyword>
<dbReference type="GeneID" id="68107900"/>
<feature type="region of interest" description="Disordered" evidence="1">
    <location>
        <begin position="1"/>
        <end position="35"/>
    </location>
</feature>
<keyword evidence="2" id="KW-0812">Transmembrane</keyword>
<dbReference type="VEuPathDB" id="AmoebaDB:NF0093940"/>
<dbReference type="VEuPathDB" id="AmoebaDB:FDP41_000682"/>
<sequence>MTSMDAKLVKEKSSFSDQPRSSSPNLSPNPSSPSTELCCMGPSHLLFGDTQTTNAYVAYFLWFSSVLTCCIIFPPLATYFLIYQHPRKYVRDGMNEAMSSGSAGVVDLSIKKQESETATQRVRGEVENENVDTNRLMWVMLSVMLTVLCWVPGIVFNVVLCFCCVGPLHTEKDSPPEAEV</sequence>
<reference evidence="3 4" key="1">
    <citation type="journal article" date="2019" name="Sci. Rep.">
        <title>Nanopore sequencing improves the draft genome of the human pathogenic amoeba Naegleria fowleri.</title>
        <authorList>
            <person name="Liechti N."/>
            <person name="Schurch N."/>
            <person name="Bruggmann R."/>
            <person name="Wittwer M."/>
        </authorList>
    </citation>
    <scope>NUCLEOTIDE SEQUENCE [LARGE SCALE GENOMIC DNA]</scope>
    <source>
        <strain evidence="3 4">ATCC 30894</strain>
    </source>
</reference>
<protein>
    <submittedName>
        <fullName evidence="3">Uncharacterized protein</fullName>
    </submittedName>
</protein>
<evidence type="ECO:0000256" key="1">
    <source>
        <dbReference type="SAM" id="MobiDB-lite"/>
    </source>
</evidence>
<feature type="transmembrane region" description="Helical" evidence="2">
    <location>
        <begin position="136"/>
        <end position="160"/>
    </location>
</feature>
<evidence type="ECO:0000256" key="2">
    <source>
        <dbReference type="SAM" id="Phobius"/>
    </source>
</evidence>
<dbReference type="RefSeq" id="XP_044569496.1">
    <property type="nucleotide sequence ID" value="XM_044710496.1"/>
</dbReference>
<gene>
    <name evidence="3" type="ORF">FDP41_000682</name>
</gene>
<name>A0A6A5C2Y2_NAEFO</name>
<feature type="compositionally biased region" description="Low complexity" evidence="1">
    <location>
        <begin position="15"/>
        <end position="34"/>
    </location>
</feature>
<dbReference type="OMA" id="DTNRLMW"/>
<proteinExistence type="predicted"/>
<dbReference type="AlphaFoldDB" id="A0A6A5C2Y2"/>
<evidence type="ECO:0000313" key="4">
    <source>
        <dbReference type="Proteomes" id="UP000444721"/>
    </source>
</evidence>
<feature type="transmembrane region" description="Helical" evidence="2">
    <location>
        <begin position="56"/>
        <end position="82"/>
    </location>
</feature>
<dbReference type="OrthoDB" id="10259034at2759"/>
<comment type="caution">
    <text evidence="3">The sequence shown here is derived from an EMBL/GenBank/DDBJ whole genome shotgun (WGS) entry which is preliminary data.</text>
</comment>
<dbReference type="Proteomes" id="UP000444721">
    <property type="component" value="Unassembled WGS sequence"/>
</dbReference>
<accession>A0A6A5C2Y2</accession>
<keyword evidence="2" id="KW-0472">Membrane</keyword>
<dbReference type="EMBL" id="VFQX01000002">
    <property type="protein sequence ID" value="KAF0984783.1"/>
    <property type="molecule type" value="Genomic_DNA"/>
</dbReference>
<organism evidence="3 4">
    <name type="scientific">Naegleria fowleri</name>
    <name type="common">Brain eating amoeba</name>
    <dbReference type="NCBI Taxonomy" id="5763"/>
    <lineage>
        <taxon>Eukaryota</taxon>
        <taxon>Discoba</taxon>
        <taxon>Heterolobosea</taxon>
        <taxon>Tetramitia</taxon>
        <taxon>Eutetramitia</taxon>
        <taxon>Vahlkampfiidae</taxon>
        <taxon>Naegleria</taxon>
    </lineage>
</organism>
<dbReference type="VEuPathDB" id="AmoebaDB:NfTy_031190"/>
<evidence type="ECO:0000313" key="3">
    <source>
        <dbReference type="EMBL" id="KAF0984783.1"/>
    </source>
</evidence>